<evidence type="ECO:0000313" key="1">
    <source>
        <dbReference type="EMBL" id="WDI05137.1"/>
    </source>
</evidence>
<dbReference type="Proteomes" id="UP001221519">
    <property type="component" value="Plasmid unnamed1"/>
</dbReference>
<accession>A0ABY7XH28</accession>
<keyword evidence="1" id="KW-0614">Plasmid</keyword>
<sequence length="170" mass="19660">MATPNYMKRIAFLDGQVLHDFHLNTMQKNISEAIKLKTMYERYDMLLLCSPYKLYFAEPFVDEVYKDPSSTAILDTLTNSIKADSWISVLHELPATTDELYLLANQEVDVANGASVDYYYRVNTSSPWQKMTTDVAVYLSTPTKFVQIRIDCKYTGTVRPAVYDYCLMWK</sequence>
<dbReference type="RefSeq" id="WP_047913088.1">
    <property type="nucleotide sequence ID" value="NZ_CP118109.1"/>
</dbReference>
<proteinExistence type="predicted"/>
<reference evidence="1 2" key="1">
    <citation type="submission" date="2023-02" db="EMBL/GenBank/DDBJ databases">
        <title>Pathogen: clinical or host-associated sample.</title>
        <authorList>
            <person name="Hergert J."/>
            <person name="Casey R."/>
            <person name="Wagner J."/>
            <person name="Young E.L."/>
            <person name="Oakeson K.F."/>
        </authorList>
    </citation>
    <scope>NUCLEOTIDE SEQUENCE [LARGE SCALE GENOMIC DNA]</scope>
    <source>
        <strain evidence="1 2">2022CK-00829</strain>
        <plasmid evidence="1 2">unnamed1</plasmid>
    </source>
</reference>
<name>A0ABY7XH28_9BACL</name>
<geneLocation type="plasmid" evidence="1 2">
    <name>unnamed1</name>
</geneLocation>
<keyword evidence="2" id="KW-1185">Reference proteome</keyword>
<evidence type="ECO:0000313" key="2">
    <source>
        <dbReference type="Proteomes" id="UP001221519"/>
    </source>
</evidence>
<gene>
    <name evidence="1" type="ORF">PUW25_25350</name>
</gene>
<protein>
    <submittedName>
        <fullName evidence="1">Uncharacterized protein</fullName>
    </submittedName>
</protein>
<organism evidence="1 2">
    <name type="scientific">Paenibacillus urinalis</name>
    <dbReference type="NCBI Taxonomy" id="521520"/>
    <lineage>
        <taxon>Bacteria</taxon>
        <taxon>Bacillati</taxon>
        <taxon>Bacillota</taxon>
        <taxon>Bacilli</taxon>
        <taxon>Bacillales</taxon>
        <taxon>Paenibacillaceae</taxon>
        <taxon>Paenibacillus</taxon>
    </lineage>
</organism>
<dbReference type="EMBL" id="CP118109">
    <property type="protein sequence ID" value="WDI05137.1"/>
    <property type="molecule type" value="Genomic_DNA"/>
</dbReference>